<protein>
    <submittedName>
        <fullName evidence="1">Uncharacterized protein</fullName>
    </submittedName>
</protein>
<organism evidence="1 2">
    <name type="scientific">Paramecium sonneborni</name>
    <dbReference type="NCBI Taxonomy" id="65129"/>
    <lineage>
        <taxon>Eukaryota</taxon>
        <taxon>Sar</taxon>
        <taxon>Alveolata</taxon>
        <taxon>Ciliophora</taxon>
        <taxon>Intramacronucleata</taxon>
        <taxon>Oligohymenophorea</taxon>
        <taxon>Peniculida</taxon>
        <taxon>Parameciidae</taxon>
        <taxon>Paramecium</taxon>
    </lineage>
</organism>
<comment type="caution">
    <text evidence="1">The sequence shown here is derived from an EMBL/GenBank/DDBJ whole genome shotgun (WGS) entry which is preliminary data.</text>
</comment>
<dbReference type="Proteomes" id="UP000692954">
    <property type="component" value="Unassembled WGS sequence"/>
</dbReference>
<accession>A0A8S1KQA8</accession>
<sequence length="262" mass="31004">MNKLRLLQEKEVQSLSTLQPFVPFIKERDSLGKLQTIHKRNDSDKQVIKRKSNKNNIIISKSVHTKSKLNFLKDVYTINHNSVWANLTNVSRLEKKFNLNIQTEFVEQKPLQLLNQKLQLNDGFVQHRANTQLNNSPKLGKNLSMNTIPPIGYYQPKDIQIKKQPMFVKMSLQQETSRLIKIVKTECSQTTKIPKLEFLNINLQKKKVPQELFDKAYLTERMSTEYRFRYTPLHFDNKEIELQQSKIKQLRQFYQLMKNNIS</sequence>
<reference evidence="1" key="1">
    <citation type="submission" date="2021-01" db="EMBL/GenBank/DDBJ databases">
        <authorList>
            <consortium name="Genoscope - CEA"/>
            <person name="William W."/>
        </authorList>
    </citation>
    <scope>NUCLEOTIDE SEQUENCE</scope>
</reference>
<name>A0A8S1KQA8_9CILI</name>
<dbReference type="AlphaFoldDB" id="A0A8S1KQA8"/>
<dbReference type="EMBL" id="CAJJDN010000011">
    <property type="protein sequence ID" value="CAD8057569.1"/>
    <property type="molecule type" value="Genomic_DNA"/>
</dbReference>
<evidence type="ECO:0000313" key="1">
    <source>
        <dbReference type="EMBL" id="CAD8057569.1"/>
    </source>
</evidence>
<keyword evidence="2" id="KW-1185">Reference proteome</keyword>
<proteinExistence type="predicted"/>
<gene>
    <name evidence="1" type="ORF">PSON_ATCC_30995.1.T0110283</name>
</gene>
<evidence type="ECO:0000313" key="2">
    <source>
        <dbReference type="Proteomes" id="UP000692954"/>
    </source>
</evidence>